<dbReference type="EMBL" id="KQ460878">
    <property type="protein sequence ID" value="KPJ11558.1"/>
    <property type="molecule type" value="Genomic_DNA"/>
</dbReference>
<sequence>MIQYESLSCAQLLADIFTFNAFLCANGVLWLNLTAPPRIPLLVETGREELKKEREIMQLVAGLQLGPDEMERREMPPHMMRSRHGPSLAGRYIGAQRGAGNDHTKTKTPVTALLRRLQASDPARMQRPRRARVAPLTRAVPAARAPQCTDYELQAMEWQEEAQDKRLWRFLVPEAKTHFLSLRQRSK</sequence>
<reference evidence="1 2" key="1">
    <citation type="journal article" date="2015" name="Nat. Commun.">
        <title>Outbred genome sequencing and CRISPR/Cas9 gene editing in butterflies.</title>
        <authorList>
            <person name="Li X."/>
            <person name="Fan D."/>
            <person name="Zhang W."/>
            <person name="Liu G."/>
            <person name="Zhang L."/>
            <person name="Zhao L."/>
            <person name="Fang X."/>
            <person name="Chen L."/>
            <person name="Dong Y."/>
            <person name="Chen Y."/>
            <person name="Ding Y."/>
            <person name="Zhao R."/>
            <person name="Feng M."/>
            <person name="Zhu Y."/>
            <person name="Feng Y."/>
            <person name="Jiang X."/>
            <person name="Zhu D."/>
            <person name="Xiang H."/>
            <person name="Feng X."/>
            <person name="Li S."/>
            <person name="Wang J."/>
            <person name="Zhang G."/>
            <person name="Kronforst M.R."/>
            <person name="Wang W."/>
        </authorList>
    </citation>
    <scope>NUCLEOTIDE SEQUENCE [LARGE SCALE GENOMIC DNA]</scope>
    <source>
        <strain evidence="1">Ya'a_city_454_Pm</strain>
        <tissue evidence="1">Whole body</tissue>
    </source>
</reference>
<dbReference type="AlphaFoldDB" id="A0A194R187"/>
<keyword evidence="2" id="KW-1185">Reference proteome</keyword>
<dbReference type="Proteomes" id="UP000053240">
    <property type="component" value="Unassembled WGS sequence"/>
</dbReference>
<evidence type="ECO:0000313" key="1">
    <source>
        <dbReference type="EMBL" id="KPJ11558.1"/>
    </source>
</evidence>
<proteinExistence type="predicted"/>
<dbReference type="InParanoid" id="A0A194R187"/>
<organism evidence="1 2">
    <name type="scientific">Papilio machaon</name>
    <name type="common">Old World swallowtail butterfly</name>
    <dbReference type="NCBI Taxonomy" id="76193"/>
    <lineage>
        <taxon>Eukaryota</taxon>
        <taxon>Metazoa</taxon>
        <taxon>Ecdysozoa</taxon>
        <taxon>Arthropoda</taxon>
        <taxon>Hexapoda</taxon>
        <taxon>Insecta</taxon>
        <taxon>Pterygota</taxon>
        <taxon>Neoptera</taxon>
        <taxon>Endopterygota</taxon>
        <taxon>Lepidoptera</taxon>
        <taxon>Glossata</taxon>
        <taxon>Ditrysia</taxon>
        <taxon>Papilionoidea</taxon>
        <taxon>Papilionidae</taxon>
        <taxon>Papilioninae</taxon>
        <taxon>Papilio</taxon>
    </lineage>
</organism>
<name>A0A194R187_PAPMA</name>
<protein>
    <submittedName>
        <fullName evidence="1">Uncharacterized protein</fullName>
    </submittedName>
</protein>
<gene>
    <name evidence="1" type="ORF">RR48_08300</name>
</gene>
<evidence type="ECO:0000313" key="2">
    <source>
        <dbReference type="Proteomes" id="UP000053240"/>
    </source>
</evidence>
<accession>A0A194R187</accession>